<reference evidence="4" key="1">
    <citation type="submission" date="2020-10" db="EMBL/GenBank/DDBJ databases">
        <authorList>
            <person name="Kikuchi T."/>
        </authorList>
    </citation>
    <scope>NUCLEOTIDE SEQUENCE</scope>
    <source>
        <strain evidence="4">NKZ352</strain>
    </source>
</reference>
<dbReference type="EMBL" id="CAJGYM010000004">
    <property type="protein sequence ID" value="CAD6186560.1"/>
    <property type="molecule type" value="Genomic_DNA"/>
</dbReference>
<dbReference type="Gene3D" id="1.20.58.60">
    <property type="match status" value="1"/>
</dbReference>
<evidence type="ECO:0000256" key="1">
    <source>
        <dbReference type="SAM" id="MobiDB-lite"/>
    </source>
</evidence>
<dbReference type="AlphaFoldDB" id="A0A8S1GZT1"/>
<dbReference type="InterPro" id="IPR058157">
    <property type="entry name" value="Spectrin_met"/>
</dbReference>
<organism evidence="4 5">
    <name type="scientific">Caenorhabditis auriculariae</name>
    <dbReference type="NCBI Taxonomy" id="2777116"/>
    <lineage>
        <taxon>Eukaryota</taxon>
        <taxon>Metazoa</taxon>
        <taxon>Ecdysozoa</taxon>
        <taxon>Nematoda</taxon>
        <taxon>Chromadorea</taxon>
        <taxon>Rhabditida</taxon>
        <taxon>Rhabditina</taxon>
        <taxon>Rhabditomorpha</taxon>
        <taxon>Rhabditoidea</taxon>
        <taxon>Rhabditidae</taxon>
        <taxon>Peloderinae</taxon>
        <taxon>Caenorhabditis</taxon>
    </lineage>
</organism>
<protein>
    <submittedName>
        <fullName evidence="4">Uncharacterized protein</fullName>
    </submittedName>
</protein>
<evidence type="ECO:0000313" key="5">
    <source>
        <dbReference type="Proteomes" id="UP000835052"/>
    </source>
</evidence>
<dbReference type="InterPro" id="IPR056701">
    <property type="entry name" value="DUF7799"/>
</dbReference>
<evidence type="ECO:0000313" key="4">
    <source>
        <dbReference type="EMBL" id="CAD6186560.1"/>
    </source>
</evidence>
<feature type="domain" description="Spectrin repeats metazoan" evidence="3">
    <location>
        <begin position="567"/>
        <end position="666"/>
    </location>
</feature>
<gene>
    <name evidence="4" type="ORF">CAUJ_LOCUS2479</name>
</gene>
<dbReference type="Pfam" id="PF25101">
    <property type="entry name" value="Spectrin_7"/>
    <property type="match status" value="1"/>
</dbReference>
<keyword evidence="5" id="KW-1185">Reference proteome</keyword>
<name>A0A8S1GZT1_9PELO</name>
<feature type="region of interest" description="Disordered" evidence="1">
    <location>
        <begin position="1"/>
        <end position="21"/>
    </location>
</feature>
<evidence type="ECO:0000259" key="3">
    <source>
        <dbReference type="Pfam" id="PF25101"/>
    </source>
</evidence>
<proteinExistence type="predicted"/>
<dbReference type="OrthoDB" id="114660at2759"/>
<feature type="domain" description="DUF7799" evidence="2">
    <location>
        <begin position="184"/>
        <end position="289"/>
    </location>
</feature>
<sequence length="872" mass="99574">MVPGAAPPEKSTGGGDFAAAGDPSTTTISTIAVRAGVNASIVVALLKSAGYIELRVDEMRPKLLAIGNSAEETSGLLHIHEDLLARLREKDDQVQALLSRADSLSGEKKDPKEAVVYEEMAKSMHQYNFHKPQRNPNEMRSTCFRRTQFLRFSCTWTLENSYESDANDRSNRILSYLLRETLHFHQMAESHELLTSKTAQILGQLNALNGEKLVPAIDQLINDIIDTTAAAVELGTSVISQIRTLGQIDDNPERPKEILEACVLVETIMLRIATEWEKAESSWQKARQQPLHATTTEIDELTIIEQWLTYSEKRLKALNDSGQKQILNEGNKHVARLRDLSTSQSEADTGRISHLSGRIEEFLHYLKTRMNRSQRIQAFIQAAKSMLSQLSMMAADMKNASAAISGELAPLAKQKALPLISEGKDIAAKEVLNYEEQRLVRQLCEDLERGLEEIEQLSKQRHASQQVNQEIQDIRSWLDGQATAFLAQRGDMGGNLTDAREFVAVHKNFATDVINRDASVMTIHAKRSQMTSDDEKFLEVFIKDYEKMKDVLENRIQLGTTYEQVHKFAKELEGSFDALQTLLENNQEFTNEKIAAQIANVFQMIQETLSQEKHQGEKFISNATQIGKGDEWLNVERAQEAIRNLITDHENRFKYVSHKWNEWQRNKNSETTVERTIEEIQMWQEDVLEYVAKIDRSSFTTKQESEQAHQKLQAFREAAAEHSKRLDTLKTETNNDEQLSRISVTVDKQDYIKNRIEEVLNKLELRTLLRVIEDVQIWQEEAIEIIRSVDHVVSTTNTTDQQIHELRRRVEELNDETIKKSQFLEESKSLSQNEIFQRELQETITRQEQIKQTIEQLDSKVGGYLLEGNSLC</sequence>
<evidence type="ECO:0000259" key="2">
    <source>
        <dbReference type="Pfam" id="PF25075"/>
    </source>
</evidence>
<comment type="caution">
    <text evidence="4">The sequence shown here is derived from an EMBL/GenBank/DDBJ whole genome shotgun (WGS) entry which is preliminary data.</text>
</comment>
<accession>A0A8S1GZT1</accession>
<dbReference type="Pfam" id="PF25075">
    <property type="entry name" value="DUF7799"/>
    <property type="match status" value="1"/>
</dbReference>
<dbReference type="Proteomes" id="UP000835052">
    <property type="component" value="Unassembled WGS sequence"/>
</dbReference>